<accession>A0A7D9KVG5</accession>
<name>A0A7D9KVG5_PARCT</name>
<dbReference type="InterPro" id="IPR005105">
    <property type="entry name" value="GlnD_Uridyltrans_N"/>
</dbReference>
<gene>
    <name evidence="2" type="ORF">PACLA_8A037045</name>
</gene>
<keyword evidence="3" id="KW-1185">Reference proteome</keyword>
<dbReference type="PANTHER" id="PTHR19959">
    <property type="entry name" value="KINESIN LIGHT CHAIN"/>
    <property type="match status" value="1"/>
</dbReference>
<proteinExistence type="predicted"/>
<organism evidence="2 3">
    <name type="scientific">Paramuricea clavata</name>
    <name type="common">Red gorgonian</name>
    <name type="synonym">Violescent sea-whip</name>
    <dbReference type="NCBI Taxonomy" id="317549"/>
    <lineage>
        <taxon>Eukaryota</taxon>
        <taxon>Metazoa</taxon>
        <taxon>Cnidaria</taxon>
        <taxon>Anthozoa</taxon>
        <taxon>Octocorallia</taxon>
        <taxon>Malacalcyonacea</taxon>
        <taxon>Plexauridae</taxon>
        <taxon>Paramuricea</taxon>
    </lineage>
</organism>
<evidence type="ECO:0000259" key="1">
    <source>
        <dbReference type="Pfam" id="PF03445"/>
    </source>
</evidence>
<dbReference type="GO" id="GO:0008773">
    <property type="term" value="F:[protein-PII] uridylyltransferase activity"/>
    <property type="evidence" value="ECO:0007669"/>
    <property type="project" value="InterPro"/>
</dbReference>
<dbReference type="AlphaFoldDB" id="A0A7D9KVG5"/>
<dbReference type="SUPFAM" id="SSF81301">
    <property type="entry name" value="Nucleotidyltransferase"/>
    <property type="match status" value="1"/>
</dbReference>
<evidence type="ECO:0000313" key="2">
    <source>
        <dbReference type="EMBL" id="CAB4021026.1"/>
    </source>
</evidence>
<dbReference type="InterPro" id="IPR043519">
    <property type="entry name" value="NT_sf"/>
</dbReference>
<dbReference type="PANTHER" id="PTHR19959:SF119">
    <property type="entry name" value="FUNGAL LIPASE-LIKE DOMAIN-CONTAINING PROTEIN"/>
    <property type="match status" value="1"/>
</dbReference>
<dbReference type="OrthoDB" id="10436066at2759"/>
<dbReference type="Proteomes" id="UP001152795">
    <property type="component" value="Unassembled WGS sequence"/>
</dbReference>
<reference evidence="2" key="1">
    <citation type="submission" date="2020-04" db="EMBL/GenBank/DDBJ databases">
        <authorList>
            <person name="Alioto T."/>
            <person name="Alioto T."/>
            <person name="Gomez Garrido J."/>
        </authorList>
    </citation>
    <scope>NUCLEOTIDE SEQUENCE</scope>
    <source>
        <strain evidence="2">A484AB</strain>
    </source>
</reference>
<comment type="caution">
    <text evidence="2">The sequence shown here is derived from an EMBL/GenBank/DDBJ whole genome shotgun (WGS) entry which is preliminary data.</text>
</comment>
<dbReference type="EMBL" id="CACRXK020011230">
    <property type="protein sequence ID" value="CAB4021026.1"/>
    <property type="molecule type" value="Genomic_DNA"/>
</dbReference>
<protein>
    <submittedName>
        <fullName evidence="2">Tetratricopeptide repeat 28-like</fullName>
    </submittedName>
</protein>
<sequence length="666" mass="75308">MSTSAKASFTAQLEKAELHSVTSWHRELEIAKALKIAHDDENKHDEAIGLGKLGDVYNARALLEDDSDTPFARLDQFILATALYNSSLIRSNDSTKKNELETKLRRIEEDIISHCGQAINTSEFQHDIDKNHKSKLYEFRQQCSGKLKSVQSDYSVFTSPLHDTDAVSEARRAKAIREIFSEIREFMKDAVALLLDECIQVFGQPPQDVNYAFIGFGSFARGEATPFSDLESALLIEDGKNDASVKEYFMKLMEYFNYKVLNLQETILPSMCIPSLNDANNLIHSLQRYKCSSSSCTSQECCDDATEWPFLGKGFYDDEMCGFSVDGRMSKACKTPLGHLVLGRGQNKDLIKTPTELAELYVSALKFDGSPVENNDDLSTVLSNVSFLYGNDPELVDTYDALVLSMTEISEDASNFNVRQSSAIVCLQNALDQFQFSLTSRDIGLISSIKKKLYRAVGMLITNIGKFYDSSVIDNSPWSVVDRLLEDDMISGDAHRNLSVVVSIVNEVRLMAYLRCGRQDEIFSFFDQSIDINLELVRDLCIRFFYTVFPFQKRVKKILLKLQAHESATIQFVSSETFYEYSHFNSAVALSFTSYRFFNVMIDKFTQAYESANDEDLKRLCLAYLSCLHPDYTSKYCEKILTSMGDGNNSEWGIFTYLIAAMASFH</sequence>
<feature type="domain" description="Protein-PII uridylyltransferase N-terminal" evidence="1">
    <location>
        <begin position="169"/>
        <end position="258"/>
    </location>
</feature>
<evidence type="ECO:0000313" key="3">
    <source>
        <dbReference type="Proteomes" id="UP001152795"/>
    </source>
</evidence>
<dbReference type="Pfam" id="PF03445">
    <property type="entry name" value="DUF294"/>
    <property type="match status" value="1"/>
</dbReference>